<dbReference type="Gene3D" id="1.20.1640.10">
    <property type="entry name" value="Multidrug efflux transporter AcrB transmembrane domain"/>
    <property type="match status" value="1"/>
</dbReference>
<name>A0A818WLJ0_9BILA</name>
<dbReference type="GO" id="GO:0007224">
    <property type="term" value="P:smoothened signaling pathway"/>
    <property type="evidence" value="ECO:0007669"/>
    <property type="project" value="TreeGrafter"/>
</dbReference>
<evidence type="ECO:0000313" key="8">
    <source>
        <dbReference type="Proteomes" id="UP000663823"/>
    </source>
</evidence>
<feature type="transmembrane region" description="Helical" evidence="6">
    <location>
        <begin position="219"/>
        <end position="240"/>
    </location>
</feature>
<accession>A0A818WLJ0</accession>
<reference evidence="7" key="1">
    <citation type="submission" date="2021-02" db="EMBL/GenBank/DDBJ databases">
        <authorList>
            <person name="Nowell W R."/>
        </authorList>
    </citation>
    <scope>NUCLEOTIDE SEQUENCE</scope>
</reference>
<evidence type="ECO:0000256" key="4">
    <source>
        <dbReference type="ARBA" id="ARBA00023136"/>
    </source>
</evidence>
<proteinExistence type="predicted"/>
<dbReference type="GO" id="GO:0022857">
    <property type="term" value="F:transmembrane transporter activity"/>
    <property type="evidence" value="ECO:0007669"/>
    <property type="project" value="TreeGrafter"/>
</dbReference>
<feature type="transmembrane region" description="Helical" evidence="6">
    <location>
        <begin position="108"/>
        <end position="125"/>
    </location>
</feature>
<keyword evidence="3 6" id="KW-1133">Transmembrane helix</keyword>
<dbReference type="AlphaFoldDB" id="A0A818WLJ0"/>
<feature type="transmembrane region" description="Helical" evidence="6">
    <location>
        <begin position="52"/>
        <end position="73"/>
    </location>
</feature>
<protein>
    <submittedName>
        <fullName evidence="7">Uncharacterized protein</fullName>
    </submittedName>
</protein>
<sequence length="267" mass="30034">MWSVAVAISVTVAVDVVKNFFDPYIKQNAPKHLQHVWFSSPGFAFYGVQRELLVGSYSSLIASLDIALFVLFLTSGNLFIAIYALITITFVIAVSVAIFAALKWELGIVEAIIIIMSVSLSILIMNEKKIKQHYSSSISTPTESPDNMEIRIPCKMSTYHLIYKQQQIERETRVTESISRVGSAVFMAAFTTFAARFSMTLSSLTAFRQMGQFLMTISIAYIMGIFNVFLFTIMCLIGPVGKCDSIPFTRIGEYFKRCLLFRCQYCN</sequence>
<feature type="transmembrane region" description="Helical" evidence="6">
    <location>
        <begin position="80"/>
        <end position="102"/>
    </location>
</feature>
<comment type="caution">
    <text evidence="7">The sequence shown here is derived from an EMBL/GenBank/DDBJ whole genome shotgun (WGS) entry which is preliminary data.</text>
</comment>
<evidence type="ECO:0000313" key="7">
    <source>
        <dbReference type="EMBL" id="CAF3727154.1"/>
    </source>
</evidence>
<dbReference type="Proteomes" id="UP000663823">
    <property type="component" value="Unassembled WGS sequence"/>
</dbReference>
<evidence type="ECO:0000256" key="1">
    <source>
        <dbReference type="ARBA" id="ARBA00004141"/>
    </source>
</evidence>
<dbReference type="InterPro" id="IPR052081">
    <property type="entry name" value="Dispatched_Hh_regulator"/>
</dbReference>
<feature type="transmembrane region" description="Helical" evidence="6">
    <location>
        <begin position="178"/>
        <end position="199"/>
    </location>
</feature>
<dbReference type="GO" id="GO:0016020">
    <property type="term" value="C:membrane"/>
    <property type="evidence" value="ECO:0007669"/>
    <property type="project" value="UniProtKB-SubCell"/>
</dbReference>
<dbReference type="PANTHER" id="PTHR45951:SF3">
    <property type="entry name" value="PROTEIN DISPATCHED"/>
    <property type="match status" value="1"/>
</dbReference>
<dbReference type="SUPFAM" id="SSF82866">
    <property type="entry name" value="Multidrug efflux transporter AcrB transmembrane domain"/>
    <property type="match status" value="1"/>
</dbReference>
<evidence type="ECO:0000256" key="3">
    <source>
        <dbReference type="ARBA" id="ARBA00022989"/>
    </source>
</evidence>
<comment type="subcellular location">
    <subcellularLocation>
        <location evidence="1">Membrane</location>
        <topology evidence="1">Multi-pass membrane protein</topology>
    </subcellularLocation>
</comment>
<evidence type="ECO:0000256" key="5">
    <source>
        <dbReference type="ARBA" id="ARBA00023180"/>
    </source>
</evidence>
<keyword evidence="4 6" id="KW-0472">Membrane</keyword>
<keyword evidence="2 6" id="KW-0812">Transmembrane</keyword>
<organism evidence="7 8">
    <name type="scientific">Rotaria sordida</name>
    <dbReference type="NCBI Taxonomy" id="392033"/>
    <lineage>
        <taxon>Eukaryota</taxon>
        <taxon>Metazoa</taxon>
        <taxon>Spiralia</taxon>
        <taxon>Gnathifera</taxon>
        <taxon>Rotifera</taxon>
        <taxon>Eurotatoria</taxon>
        <taxon>Bdelloidea</taxon>
        <taxon>Philodinida</taxon>
        <taxon>Philodinidae</taxon>
        <taxon>Rotaria</taxon>
    </lineage>
</organism>
<dbReference type="PANTHER" id="PTHR45951">
    <property type="entry name" value="PROTEIN DISPATCHED-RELATED"/>
    <property type="match status" value="1"/>
</dbReference>
<dbReference type="EMBL" id="CAJOAX010001568">
    <property type="protein sequence ID" value="CAF3727154.1"/>
    <property type="molecule type" value="Genomic_DNA"/>
</dbReference>
<keyword evidence="5" id="KW-0325">Glycoprotein</keyword>
<gene>
    <name evidence="7" type="ORF">OTI717_LOCUS14205</name>
</gene>
<evidence type="ECO:0000256" key="2">
    <source>
        <dbReference type="ARBA" id="ARBA00022692"/>
    </source>
</evidence>
<evidence type="ECO:0000256" key="6">
    <source>
        <dbReference type="SAM" id="Phobius"/>
    </source>
</evidence>